<reference evidence="2" key="1">
    <citation type="submission" date="2018-02" db="EMBL/GenBank/DDBJ databases">
        <authorList>
            <person name="O'Hara-Hanley K."/>
            <person name="Soby S."/>
        </authorList>
    </citation>
    <scope>NUCLEOTIDE SEQUENCE [LARGE SCALE GENOMIC DNA]</scope>
    <source>
        <strain evidence="2">MWU14-2602</strain>
    </source>
</reference>
<dbReference type="Proteomes" id="UP000237082">
    <property type="component" value="Unassembled WGS sequence"/>
</dbReference>
<keyword evidence="2" id="KW-1185">Reference proteome</keyword>
<accession>A0A2S5DA78</accession>
<feature type="non-terminal residue" evidence="1">
    <location>
        <position position="1"/>
    </location>
</feature>
<protein>
    <submittedName>
        <fullName evidence="1">Uncharacterized protein</fullName>
    </submittedName>
</protein>
<organism evidence="1 2">
    <name type="scientific">Chromobacterium alticapitis</name>
    <dbReference type="NCBI Taxonomy" id="2073169"/>
    <lineage>
        <taxon>Bacteria</taxon>
        <taxon>Pseudomonadati</taxon>
        <taxon>Pseudomonadota</taxon>
        <taxon>Betaproteobacteria</taxon>
        <taxon>Neisseriales</taxon>
        <taxon>Chromobacteriaceae</taxon>
        <taxon>Chromobacterium</taxon>
    </lineage>
</organism>
<comment type="caution">
    <text evidence="1">The sequence shown here is derived from an EMBL/GenBank/DDBJ whole genome shotgun (WGS) entry which is preliminary data.</text>
</comment>
<gene>
    <name evidence="1" type="ORF">C2I19_21280</name>
</gene>
<dbReference type="EMBL" id="PQWB01000192">
    <property type="protein sequence ID" value="POZ59989.1"/>
    <property type="molecule type" value="Genomic_DNA"/>
</dbReference>
<evidence type="ECO:0000313" key="2">
    <source>
        <dbReference type="Proteomes" id="UP000237082"/>
    </source>
</evidence>
<sequence length="124" mass="13025">SSQQMATAYGDNGWRKLTVSMTLSEAADLSVYLYGDRDGAHHAAGHAVLFDDVTVSSAQQGVALQDGFESGLGAWQGSGEPIAVTMAGVPVNGGEWTADTLSAYLRQRPSNAQDQTTRTVYDAA</sequence>
<proteinExistence type="predicted"/>
<name>A0A2S5DA78_9NEIS</name>
<feature type="non-terminal residue" evidence="1">
    <location>
        <position position="124"/>
    </location>
</feature>
<dbReference type="AlphaFoldDB" id="A0A2S5DA78"/>
<evidence type="ECO:0000313" key="1">
    <source>
        <dbReference type="EMBL" id="POZ59989.1"/>
    </source>
</evidence>